<sequence>MTAHRDWSELEHAYGTAEDTPGFIEALRGADWESALQNLHASILHQGTIYNATLPAVPRIVDVALDPAAPGRQGALWFVVAYAESIAQGYSESSHYLPEDTDMDDFDESARAALSDATRRLAPLLDDADDEVRASIYQLTSYLVDEPVAEEVMPLVRAKFDNESGAAASLIESLVRHDLFTEADFEVVLERGDDAITFAAAWSAIAEGMDLPDAIDHVVRLWLAQADGYPGSGASLEILANHAGPRAVPVLQALADSIETDALADAWVEVALASRSSVDAALDGLLALTPRTVGVVTALAQVLPAVPERAAELCDAVFELADSDDPTLRAVVATTLFSARDARWAAPAKTVTVHPAEPTVSRRKARMSFAYALTGFGPQRPDLLWAEADLFELAVAALWSWRSGAWVEVLGVLPLTQETVRAVLPFAAELPAQVGKLLAHAAVAGLAVPPVDSDDAWMITAGALADPDADLDTAFRRAWEANGGDDRASSDLIDVWSTRPSPALLETCLRLLDGTALTSFPGQFAQLAAARAIDDPARTWPTIRAVLDEAGNPLPTAIAVALALGEHRAEVVALLEDISTTGRLTWSGRDHLAVVVAVDTLVDLGEIAPGAAVERVTEALFDSIDEHSAGRVAPEVGLVLGRVLAAHPDLREQVREQLSDILDDDHRLPTASDTIAEDVEITTALRAGLGG</sequence>
<dbReference type="Proteomes" id="UP000282454">
    <property type="component" value="Unassembled WGS sequence"/>
</dbReference>
<evidence type="ECO:0000313" key="2">
    <source>
        <dbReference type="Proteomes" id="UP000282454"/>
    </source>
</evidence>
<evidence type="ECO:0000313" key="1">
    <source>
        <dbReference type="EMBL" id="RLK57972.1"/>
    </source>
</evidence>
<keyword evidence="2" id="KW-1185">Reference proteome</keyword>
<dbReference type="AlphaFoldDB" id="A0A421B0U5"/>
<proteinExistence type="predicted"/>
<gene>
    <name evidence="1" type="ORF">CLV68_4063</name>
</gene>
<dbReference type="EMBL" id="RCDD01000003">
    <property type="protein sequence ID" value="RLK57972.1"/>
    <property type="molecule type" value="Genomic_DNA"/>
</dbReference>
<comment type="caution">
    <text evidence="1">The sequence shown here is derived from an EMBL/GenBank/DDBJ whole genome shotgun (WGS) entry which is preliminary data.</text>
</comment>
<dbReference type="OrthoDB" id="292843at2"/>
<name>A0A421B0U5_9PSEU</name>
<dbReference type="RefSeq" id="WP_121392466.1">
    <property type="nucleotide sequence ID" value="NZ_RCDD01000003.1"/>
</dbReference>
<dbReference type="InterPro" id="IPR016024">
    <property type="entry name" value="ARM-type_fold"/>
</dbReference>
<evidence type="ECO:0008006" key="3">
    <source>
        <dbReference type="Google" id="ProtNLM"/>
    </source>
</evidence>
<organism evidence="1 2">
    <name type="scientific">Actinokineospora cianjurensis</name>
    <dbReference type="NCBI Taxonomy" id="585224"/>
    <lineage>
        <taxon>Bacteria</taxon>
        <taxon>Bacillati</taxon>
        <taxon>Actinomycetota</taxon>
        <taxon>Actinomycetes</taxon>
        <taxon>Pseudonocardiales</taxon>
        <taxon>Pseudonocardiaceae</taxon>
        <taxon>Actinokineospora</taxon>
    </lineage>
</organism>
<reference evidence="1 2" key="1">
    <citation type="submission" date="2018-10" db="EMBL/GenBank/DDBJ databases">
        <title>Genomic Encyclopedia of Archaeal and Bacterial Type Strains, Phase II (KMG-II): from individual species to whole genera.</title>
        <authorList>
            <person name="Goeker M."/>
        </authorList>
    </citation>
    <scope>NUCLEOTIDE SEQUENCE [LARGE SCALE GENOMIC DNA]</scope>
    <source>
        <strain evidence="1 2">DSM 45657</strain>
    </source>
</reference>
<protein>
    <recommendedName>
        <fullName evidence="3">HEAT repeat protein</fullName>
    </recommendedName>
</protein>
<accession>A0A421B0U5</accession>
<dbReference type="SUPFAM" id="SSF48371">
    <property type="entry name" value="ARM repeat"/>
    <property type="match status" value="1"/>
</dbReference>